<dbReference type="SMART" id="SM00332">
    <property type="entry name" value="PP2Cc"/>
    <property type="match status" value="1"/>
</dbReference>
<comment type="caution">
    <text evidence="2">The sequence shown here is derived from an EMBL/GenBank/DDBJ whole genome shotgun (WGS) entry which is preliminary data.</text>
</comment>
<dbReference type="AlphaFoldDB" id="A0A2A4X8L2"/>
<organism evidence="2 3">
    <name type="scientific">Aerophobetes bacterium</name>
    <dbReference type="NCBI Taxonomy" id="2030807"/>
    <lineage>
        <taxon>Bacteria</taxon>
        <taxon>Candidatus Aerophobota</taxon>
    </lineage>
</organism>
<dbReference type="PANTHER" id="PTHR47992">
    <property type="entry name" value="PROTEIN PHOSPHATASE"/>
    <property type="match status" value="1"/>
</dbReference>
<reference evidence="3" key="1">
    <citation type="submission" date="2017-08" db="EMBL/GenBank/DDBJ databases">
        <title>A dynamic microbial community with high functional redundancy inhabits the cold, oxic subseafloor aquifer.</title>
        <authorList>
            <person name="Tully B.J."/>
            <person name="Wheat C.G."/>
            <person name="Glazer B.T."/>
            <person name="Huber J.A."/>
        </authorList>
    </citation>
    <scope>NUCLEOTIDE SEQUENCE [LARGE SCALE GENOMIC DNA]</scope>
</reference>
<evidence type="ECO:0000313" key="2">
    <source>
        <dbReference type="EMBL" id="PCI78651.1"/>
    </source>
</evidence>
<protein>
    <recommendedName>
        <fullName evidence="1">PPM-type phosphatase domain-containing protein</fullName>
    </recommendedName>
</protein>
<dbReference type="CDD" id="cd00143">
    <property type="entry name" value="PP2Cc"/>
    <property type="match status" value="1"/>
</dbReference>
<dbReference type="PROSITE" id="PS51746">
    <property type="entry name" value="PPM_2"/>
    <property type="match status" value="1"/>
</dbReference>
<sequence>MRFSRFQLSCYGLSDIGTFRHNNEDACMINQEQGLFILADGMGGHNAGEVAAKETVHFVTKSFETFLAENGEYEDIFSIGDFTKLTLENANSWVHHLGQKKKEYAGMGTTICTLLFFEKSIIYSHVGDSRIYRIRQGTIKQLTSDHSLKNHLVAGGSLKVAKNSLSKAYEPYKNILTKAIGTCSEIDIQVQVDPVMDNDIYLLCSDGLSDCLSPDEIMRVVYEHEHSKKSGVEKLIELAIQKGGKDNITAVLVQAKYHDPVDLFR</sequence>
<proteinExistence type="predicted"/>
<dbReference type="InterPro" id="IPR001932">
    <property type="entry name" value="PPM-type_phosphatase-like_dom"/>
</dbReference>
<dbReference type="Pfam" id="PF13672">
    <property type="entry name" value="PP2C_2"/>
    <property type="match status" value="1"/>
</dbReference>
<dbReference type="Gene3D" id="3.60.40.10">
    <property type="entry name" value="PPM-type phosphatase domain"/>
    <property type="match status" value="1"/>
</dbReference>
<dbReference type="Proteomes" id="UP000218775">
    <property type="component" value="Unassembled WGS sequence"/>
</dbReference>
<name>A0A2A4X8L2_UNCAE</name>
<accession>A0A2A4X8L2</accession>
<dbReference type="InterPro" id="IPR015655">
    <property type="entry name" value="PP2C"/>
</dbReference>
<evidence type="ECO:0000313" key="3">
    <source>
        <dbReference type="Proteomes" id="UP000218775"/>
    </source>
</evidence>
<dbReference type="InterPro" id="IPR036457">
    <property type="entry name" value="PPM-type-like_dom_sf"/>
</dbReference>
<dbReference type="EMBL" id="NVUK01000002">
    <property type="protein sequence ID" value="PCI78651.1"/>
    <property type="molecule type" value="Genomic_DNA"/>
</dbReference>
<evidence type="ECO:0000259" key="1">
    <source>
        <dbReference type="PROSITE" id="PS51746"/>
    </source>
</evidence>
<dbReference type="GO" id="GO:0004722">
    <property type="term" value="F:protein serine/threonine phosphatase activity"/>
    <property type="evidence" value="ECO:0007669"/>
    <property type="project" value="InterPro"/>
</dbReference>
<gene>
    <name evidence="2" type="ORF">COB21_00275</name>
</gene>
<dbReference type="SMART" id="SM00331">
    <property type="entry name" value="PP2C_SIG"/>
    <property type="match status" value="1"/>
</dbReference>
<dbReference type="SUPFAM" id="SSF81606">
    <property type="entry name" value="PP2C-like"/>
    <property type="match status" value="1"/>
</dbReference>
<feature type="domain" description="PPM-type phosphatase" evidence="1">
    <location>
        <begin position="9"/>
        <end position="255"/>
    </location>
</feature>